<dbReference type="EMBL" id="NRSZ01001079">
    <property type="protein sequence ID" value="PNY23583.1"/>
    <property type="molecule type" value="Genomic_DNA"/>
</dbReference>
<protein>
    <submittedName>
        <fullName evidence="2">Uncharacterized protein</fullName>
    </submittedName>
</protein>
<feature type="transmembrane region" description="Helical" evidence="1">
    <location>
        <begin position="140"/>
        <end position="162"/>
    </location>
</feature>
<sequence>MVDEASKASNVAAAALLLLTAVLSIIIFLCSLCLARRRKDPTRSWLALYKVAFGCFVLSTILIFFNYLLTAWYTQLNGAAPVRANASSVVSNTLSAQVETGIVGPLFDEFAVTFALVALLGLAVAVSLAQAGKDSAVDRILLLGGYGLAAVLGILSVVAFALSEREYTIARGNPELRADADLASTAWDLLRYSRNVTFFMLAIRLVFNIAVLVKSILVAVKTKSEPRVTTATRYLLVCCALLLLKTSYDVGYFARYVPLGDPQSAPAQPGACDAILDVVLNVWPMFIAFVILFALGVKKQQGGLWATEQPIVVVHLAGEGMLPHQATRDFEYLNPEPQELP</sequence>
<evidence type="ECO:0000313" key="2">
    <source>
        <dbReference type="EMBL" id="PNY23583.1"/>
    </source>
</evidence>
<gene>
    <name evidence="2" type="ORF">TCAP_06468</name>
</gene>
<evidence type="ECO:0000313" key="3">
    <source>
        <dbReference type="Proteomes" id="UP000236621"/>
    </source>
</evidence>
<comment type="caution">
    <text evidence="2">The sequence shown here is derived from an EMBL/GenBank/DDBJ whole genome shotgun (WGS) entry which is preliminary data.</text>
</comment>
<keyword evidence="3" id="KW-1185">Reference proteome</keyword>
<dbReference type="AlphaFoldDB" id="A0A2K3Q7Z5"/>
<name>A0A2K3Q7Z5_9HYPO</name>
<feature type="transmembrane region" description="Helical" evidence="1">
    <location>
        <begin position="232"/>
        <end position="254"/>
    </location>
</feature>
<proteinExistence type="predicted"/>
<reference evidence="2 3" key="1">
    <citation type="submission" date="2017-08" db="EMBL/GenBank/DDBJ databases">
        <title>Harnessing the power of phylogenomics to disentangle the directionality and signatures of interkingdom host jumping in the parasitic fungal genus Tolypocladium.</title>
        <authorList>
            <person name="Quandt C.A."/>
            <person name="Patterson W."/>
            <person name="Spatafora J.W."/>
        </authorList>
    </citation>
    <scope>NUCLEOTIDE SEQUENCE [LARGE SCALE GENOMIC DNA]</scope>
    <source>
        <strain evidence="2 3">CBS 113982</strain>
    </source>
</reference>
<feature type="transmembrane region" description="Helical" evidence="1">
    <location>
        <begin position="110"/>
        <end position="128"/>
    </location>
</feature>
<keyword evidence="1" id="KW-0812">Transmembrane</keyword>
<feature type="transmembrane region" description="Helical" evidence="1">
    <location>
        <begin position="12"/>
        <end position="35"/>
    </location>
</feature>
<feature type="transmembrane region" description="Helical" evidence="1">
    <location>
        <begin position="274"/>
        <end position="295"/>
    </location>
</feature>
<dbReference type="STRING" id="45235.A0A2K3Q7Z5"/>
<feature type="transmembrane region" description="Helical" evidence="1">
    <location>
        <begin position="198"/>
        <end position="220"/>
    </location>
</feature>
<accession>A0A2K3Q7Z5</accession>
<dbReference type="Proteomes" id="UP000236621">
    <property type="component" value="Unassembled WGS sequence"/>
</dbReference>
<evidence type="ECO:0000256" key="1">
    <source>
        <dbReference type="SAM" id="Phobius"/>
    </source>
</evidence>
<feature type="transmembrane region" description="Helical" evidence="1">
    <location>
        <begin position="47"/>
        <end position="69"/>
    </location>
</feature>
<dbReference type="OrthoDB" id="5217806at2759"/>
<keyword evidence="1" id="KW-1133">Transmembrane helix</keyword>
<organism evidence="2 3">
    <name type="scientific">Tolypocladium capitatum</name>
    <dbReference type="NCBI Taxonomy" id="45235"/>
    <lineage>
        <taxon>Eukaryota</taxon>
        <taxon>Fungi</taxon>
        <taxon>Dikarya</taxon>
        <taxon>Ascomycota</taxon>
        <taxon>Pezizomycotina</taxon>
        <taxon>Sordariomycetes</taxon>
        <taxon>Hypocreomycetidae</taxon>
        <taxon>Hypocreales</taxon>
        <taxon>Ophiocordycipitaceae</taxon>
        <taxon>Tolypocladium</taxon>
    </lineage>
</organism>
<keyword evidence="1" id="KW-0472">Membrane</keyword>